<dbReference type="InterPro" id="IPR013187">
    <property type="entry name" value="F-box-assoc_dom_typ3"/>
</dbReference>
<dbReference type="Pfam" id="PF00646">
    <property type="entry name" value="F-box"/>
    <property type="match status" value="1"/>
</dbReference>
<reference evidence="2" key="1">
    <citation type="journal article" date="2013" name="Genome Biol.">
        <title>Reference genomes and transcriptomes of Nicotiana sylvestris and Nicotiana tomentosiformis.</title>
        <authorList>
            <person name="Sierro N."/>
            <person name="Battey J.N."/>
            <person name="Ouadi S."/>
            <person name="Bovet L."/>
            <person name="Goepfert S."/>
            <person name="Bakaher N."/>
            <person name="Peitsch M.C."/>
            <person name="Ivanov N.V."/>
        </authorList>
    </citation>
    <scope>NUCLEOTIDE SEQUENCE [LARGE SCALE GENOMIC DNA]</scope>
</reference>
<dbReference type="Gene3D" id="1.20.1280.50">
    <property type="match status" value="1"/>
</dbReference>
<reference evidence="3" key="2">
    <citation type="submission" date="2025-08" db="UniProtKB">
        <authorList>
            <consortium name="RefSeq"/>
        </authorList>
    </citation>
    <scope>IDENTIFICATION</scope>
    <source>
        <tissue evidence="3">Leaf</tissue>
    </source>
</reference>
<dbReference type="InterPro" id="IPR001810">
    <property type="entry name" value="F-box_dom"/>
</dbReference>
<keyword evidence="2" id="KW-1185">Reference proteome</keyword>
<dbReference type="PANTHER" id="PTHR31672">
    <property type="entry name" value="BNACNNG10540D PROTEIN"/>
    <property type="match status" value="1"/>
</dbReference>
<dbReference type="NCBIfam" id="TIGR01640">
    <property type="entry name" value="F_box_assoc_1"/>
    <property type="match status" value="1"/>
</dbReference>
<dbReference type="RefSeq" id="XP_009804786.1">
    <property type="nucleotide sequence ID" value="XM_009806484.1"/>
</dbReference>
<sequence length="402" mass="47469">MTNLPSSILEVIFLRLSPKTIFICQSVCKSWLNLISHPEFIKLHLSKSHTNLIIYNINHSRSSLFNFVNLENKPNYHRLTFEPNFHLDIKTNFPNINFNPVGSIHGLVCLYYKPLDNNVLDIVYIFNPTTRQYIELPEPKGLRNCPNLVTYGFGFDPMRMEYKVIRIYQVETHNINKEKYYTSEVQVYTLGTRFWRSVGYIKLRFERRYSGVYFSGKLHWLVKDVEENESICFIDMHDELDEWTLDTDEELNREKDMTFSTAPGFNKRKRQNLPTPRDRNYPDYRSLGVLGNYLCLCDNNTKSYLDIWVMKEYGVKSSWTKEIVIDITPECNWFCHTMVHVLKVFRDGEILFQLGEDVLFTYNPEKKTLTKNEYFSDRFWASTHVSSLLSVKNFGTGVANNF</sequence>
<accession>A0A1U7YS61</accession>
<dbReference type="Pfam" id="PF08268">
    <property type="entry name" value="FBA_3"/>
    <property type="match status" value="1"/>
</dbReference>
<evidence type="ECO:0000259" key="1">
    <source>
        <dbReference type="PROSITE" id="PS50181"/>
    </source>
</evidence>
<protein>
    <submittedName>
        <fullName evidence="3">F-box protein At3g07870-like</fullName>
    </submittedName>
</protein>
<dbReference type="eggNOG" id="ENOG502SNBV">
    <property type="taxonomic scope" value="Eukaryota"/>
</dbReference>
<evidence type="ECO:0000313" key="2">
    <source>
        <dbReference type="Proteomes" id="UP000189701"/>
    </source>
</evidence>
<dbReference type="PROSITE" id="PS50181">
    <property type="entry name" value="FBOX"/>
    <property type="match status" value="1"/>
</dbReference>
<dbReference type="AlphaFoldDB" id="A0A1U7YS61"/>
<dbReference type="InterPro" id="IPR017451">
    <property type="entry name" value="F-box-assoc_interact_dom"/>
</dbReference>
<dbReference type="SUPFAM" id="SSF81383">
    <property type="entry name" value="F-box domain"/>
    <property type="match status" value="1"/>
</dbReference>
<dbReference type="STRING" id="4096.A0A1U7YS61"/>
<dbReference type="KEGG" id="nsy:104249951"/>
<feature type="domain" description="F-box" evidence="1">
    <location>
        <begin position="1"/>
        <end position="43"/>
    </location>
</feature>
<dbReference type="PANTHER" id="PTHR31672:SF13">
    <property type="entry name" value="F-BOX PROTEIN CPR30-LIKE"/>
    <property type="match status" value="1"/>
</dbReference>
<dbReference type="GeneID" id="104249951"/>
<dbReference type="OrthoDB" id="610337at2759"/>
<dbReference type="InterPro" id="IPR050796">
    <property type="entry name" value="SCF_F-box_component"/>
</dbReference>
<name>A0A1U7YS61_NICSY</name>
<dbReference type="SMART" id="SM00256">
    <property type="entry name" value="FBOX"/>
    <property type="match status" value="1"/>
</dbReference>
<gene>
    <name evidence="3" type="primary">LOC104249951</name>
</gene>
<proteinExistence type="predicted"/>
<organism evidence="2 3">
    <name type="scientific">Nicotiana sylvestris</name>
    <name type="common">Wood tobacco</name>
    <name type="synonym">South American tobacco</name>
    <dbReference type="NCBI Taxonomy" id="4096"/>
    <lineage>
        <taxon>Eukaryota</taxon>
        <taxon>Viridiplantae</taxon>
        <taxon>Streptophyta</taxon>
        <taxon>Embryophyta</taxon>
        <taxon>Tracheophyta</taxon>
        <taxon>Spermatophyta</taxon>
        <taxon>Magnoliopsida</taxon>
        <taxon>eudicotyledons</taxon>
        <taxon>Gunneridae</taxon>
        <taxon>Pentapetalae</taxon>
        <taxon>asterids</taxon>
        <taxon>lamiids</taxon>
        <taxon>Solanales</taxon>
        <taxon>Solanaceae</taxon>
        <taxon>Nicotianoideae</taxon>
        <taxon>Nicotianeae</taxon>
        <taxon>Nicotiana</taxon>
    </lineage>
</organism>
<dbReference type="InterPro" id="IPR036047">
    <property type="entry name" value="F-box-like_dom_sf"/>
</dbReference>
<evidence type="ECO:0000313" key="3">
    <source>
        <dbReference type="RefSeq" id="XP_009804786.1"/>
    </source>
</evidence>
<dbReference type="Proteomes" id="UP000189701">
    <property type="component" value="Unplaced"/>
</dbReference>